<name>A0A9X1RP87_9BURK</name>
<dbReference type="Proteomes" id="UP001139308">
    <property type="component" value="Unassembled WGS sequence"/>
</dbReference>
<evidence type="ECO:0000313" key="1">
    <source>
        <dbReference type="EMBL" id="MCG5072424.1"/>
    </source>
</evidence>
<gene>
    <name evidence="1" type="ORF">L5014_03450</name>
</gene>
<dbReference type="AlphaFoldDB" id="A0A9X1RP87"/>
<keyword evidence="2" id="KW-1185">Reference proteome</keyword>
<reference evidence="1" key="1">
    <citation type="submission" date="2022-01" db="EMBL/GenBank/DDBJ databases">
        <title>Genome sequence and assembly of Parabukholderia sp. RG36.</title>
        <authorList>
            <person name="Chhetri G."/>
        </authorList>
    </citation>
    <scope>NUCLEOTIDE SEQUENCE</scope>
    <source>
        <strain evidence="1">RG36</strain>
    </source>
</reference>
<comment type="caution">
    <text evidence="1">The sequence shown here is derived from an EMBL/GenBank/DDBJ whole genome shotgun (WGS) entry which is preliminary data.</text>
</comment>
<dbReference type="EMBL" id="JAKLJA010000002">
    <property type="protein sequence ID" value="MCG5072424.1"/>
    <property type="molecule type" value="Genomic_DNA"/>
</dbReference>
<sequence>MTTYQSLDWGGDVQLAYQSNGQANGFRAGAVSRLDLSVQRRLWPGTLGEGVSGFLYGGLEANLIHVAKDQVNGIDDANSGRTTLFLTPTVQYVTRSWVLEAGVQIPVSQRMNGTALKNDYILTTGFRLNF</sequence>
<protein>
    <recommendedName>
        <fullName evidence="3">MetA-pathway of phenol degradation</fullName>
    </recommendedName>
</protein>
<evidence type="ECO:0008006" key="3">
    <source>
        <dbReference type="Google" id="ProtNLM"/>
    </source>
</evidence>
<evidence type="ECO:0000313" key="2">
    <source>
        <dbReference type="Proteomes" id="UP001139308"/>
    </source>
</evidence>
<organism evidence="1 2">
    <name type="scientific">Paraburkholderia tagetis</name>
    <dbReference type="NCBI Taxonomy" id="2913261"/>
    <lineage>
        <taxon>Bacteria</taxon>
        <taxon>Pseudomonadati</taxon>
        <taxon>Pseudomonadota</taxon>
        <taxon>Betaproteobacteria</taxon>
        <taxon>Burkholderiales</taxon>
        <taxon>Burkholderiaceae</taxon>
        <taxon>Paraburkholderia</taxon>
    </lineage>
</organism>
<proteinExistence type="predicted"/>
<accession>A0A9X1RP87</accession>